<protein>
    <recommendedName>
        <fullName evidence="4">FXSXX-COOH protein</fullName>
    </recommendedName>
</protein>
<evidence type="ECO:0000313" key="3">
    <source>
        <dbReference type="Proteomes" id="UP000501753"/>
    </source>
</evidence>
<feature type="compositionally biased region" description="Polar residues" evidence="1">
    <location>
        <begin position="62"/>
        <end position="73"/>
    </location>
</feature>
<reference evidence="2 3" key="1">
    <citation type="submission" date="2018-04" db="EMBL/GenBank/DDBJ databases">
        <title>Complete genome sequences of Streptomyces griseoviridis K61 and characterization of antagonistic properties of biological control agents.</title>
        <authorList>
            <person name="Mariita R.M."/>
            <person name="Sello J.K."/>
        </authorList>
    </citation>
    <scope>NUCLEOTIDE SEQUENCE [LARGE SCALE GENOMIC DNA]</scope>
    <source>
        <strain evidence="2 3">K61</strain>
    </source>
</reference>
<proteinExistence type="predicted"/>
<keyword evidence="3" id="KW-1185">Reference proteome</keyword>
<dbReference type="EMBL" id="CP029078">
    <property type="protein sequence ID" value="QCN89312.1"/>
    <property type="molecule type" value="Genomic_DNA"/>
</dbReference>
<gene>
    <name evidence="2" type="ORF">DDJ31_33680</name>
</gene>
<dbReference type="Proteomes" id="UP000501753">
    <property type="component" value="Chromosome"/>
</dbReference>
<name>A0ABX5U4N1_STRGD</name>
<evidence type="ECO:0000313" key="2">
    <source>
        <dbReference type="EMBL" id="QCN89312.1"/>
    </source>
</evidence>
<accession>A0ABX5U4N1</accession>
<organism evidence="2 3">
    <name type="scientific">Streptomyces griseoviridis</name>
    <dbReference type="NCBI Taxonomy" id="45398"/>
    <lineage>
        <taxon>Bacteria</taxon>
        <taxon>Bacillati</taxon>
        <taxon>Actinomycetota</taxon>
        <taxon>Actinomycetes</taxon>
        <taxon>Kitasatosporales</taxon>
        <taxon>Streptomycetaceae</taxon>
        <taxon>Streptomyces</taxon>
    </lineage>
</organism>
<evidence type="ECO:0000256" key="1">
    <source>
        <dbReference type="SAM" id="MobiDB-lite"/>
    </source>
</evidence>
<feature type="region of interest" description="Disordered" evidence="1">
    <location>
        <begin position="62"/>
        <end position="84"/>
    </location>
</feature>
<sequence length="84" mass="9038">MRGDLSNAPTRGQRDVTTTATEFESDLVDLSRCGLHEVMTLHDPLFVDALDVLVRHLGERSAFQSDSGGSNSPYLAADCDGADL</sequence>
<evidence type="ECO:0008006" key="4">
    <source>
        <dbReference type="Google" id="ProtNLM"/>
    </source>
</evidence>